<sequence length="427" mass="45623">MNGGKAAMRHATCGGVEQVDWFWPFNPSARMADVLRRAQFAQAYETFQASMCMFGTPAFGITSIENQGESLPVSVTVEVQTPFCRLLRFGLCAGKDAVARPRLLLCAPQAGHHAALMRTAVRSLLNESDVYVTDWIDARDIPREAGAFGLDDHVLALERFMARLGPAELDVLAVCQATVPALAAAARLAASPGPELRSLVLMGGPVDARCHPTAIGRAASRVSRESFADRYTGVVPHGYAGAGRIVYPGFLQLSALASGQPARQAGLFLDAMRGVFLGDPAAISASMAAAIDYSATVDLPAEFIADTIDVVFHRFLLPRGKWRVAGASVRPGVMRGTHLLTVEGAEDTITGAGQTHAAHTLCRNLPPAFHEQITVADCDHYGLFSGKPWLVRVYPLLQRRMVAWRAPAPACGRGTASPARHSADGRS</sequence>
<reference evidence="2" key="2">
    <citation type="submission" date="2022-05" db="EMBL/GenBank/DDBJ databases">
        <authorList>
            <person name="Kunte H.-J."/>
        </authorList>
    </citation>
    <scope>NUCLEOTIDE SEQUENCE</scope>
    <source>
        <strain evidence="2">G5</strain>
    </source>
</reference>
<reference evidence="2" key="1">
    <citation type="journal article" date="2022" name="Microbiol. Resour. Announc.">
        <title>Genome Sequence of Cupriavidus campinensis Strain G5, a Member of a Bacterial Consortium Capable of Polyethylene Degradation.</title>
        <authorList>
            <person name="Schneider B."/>
            <person name="Pfeiffer F."/>
            <person name="Dyall-Smith M."/>
            <person name="Kunte H.J."/>
        </authorList>
    </citation>
    <scope>NUCLEOTIDE SEQUENCE</scope>
    <source>
        <strain evidence="2">G5</strain>
    </source>
</reference>
<dbReference type="InterPro" id="IPR009656">
    <property type="entry name" value="PHB_depo_C"/>
</dbReference>
<accession>A0AAE9L5N7</accession>
<dbReference type="EMBL" id="CP097331">
    <property type="protein sequence ID" value="URF07425.1"/>
    <property type="molecule type" value="Genomic_DNA"/>
</dbReference>
<dbReference type="PIRSF" id="PIRSF020818">
    <property type="entry name" value="PHB_depoly_PhaZ"/>
    <property type="match status" value="1"/>
</dbReference>
<feature type="domain" description="PHB de-polymerase C-terminal" evidence="1">
    <location>
        <begin position="203"/>
        <end position="399"/>
    </location>
</feature>
<dbReference type="PANTHER" id="PTHR36837">
    <property type="entry name" value="POLY(3-HYDROXYALKANOATE) POLYMERASE SUBUNIT PHAC"/>
    <property type="match status" value="1"/>
</dbReference>
<dbReference type="AlphaFoldDB" id="A0AAE9L5N7"/>
<gene>
    <name evidence="2" type="primary">phaZ</name>
    <name evidence="2" type="ORF">M5D45_19680</name>
</gene>
<evidence type="ECO:0000313" key="2">
    <source>
        <dbReference type="EMBL" id="URF07425.1"/>
    </source>
</evidence>
<evidence type="ECO:0000259" key="1">
    <source>
        <dbReference type="Pfam" id="PF06850"/>
    </source>
</evidence>
<dbReference type="PANTHER" id="PTHR36837:SF4">
    <property type="entry name" value="BLR0908 PROTEIN"/>
    <property type="match status" value="1"/>
</dbReference>
<name>A0AAE9L5N7_9BURK</name>
<evidence type="ECO:0000313" key="3">
    <source>
        <dbReference type="Proteomes" id="UP001056132"/>
    </source>
</evidence>
<dbReference type="InterPro" id="IPR010915">
    <property type="entry name" value="PHB_depoly_PhaZ"/>
</dbReference>
<organism evidence="2 3">
    <name type="scientific">Cupriavidus campinensis</name>
    <dbReference type="NCBI Taxonomy" id="151783"/>
    <lineage>
        <taxon>Bacteria</taxon>
        <taxon>Pseudomonadati</taxon>
        <taxon>Pseudomonadota</taxon>
        <taxon>Betaproteobacteria</taxon>
        <taxon>Burkholderiales</taxon>
        <taxon>Burkholderiaceae</taxon>
        <taxon>Cupriavidus</taxon>
    </lineage>
</organism>
<dbReference type="SUPFAM" id="SSF53474">
    <property type="entry name" value="alpha/beta-Hydrolases"/>
    <property type="match status" value="1"/>
</dbReference>
<protein>
    <submittedName>
        <fullName evidence="2">Polyhydroxyalkanoate depolymerase</fullName>
    </submittedName>
</protein>
<dbReference type="Proteomes" id="UP001056132">
    <property type="component" value="Chromosome 2"/>
</dbReference>
<dbReference type="NCBIfam" id="TIGR01849">
    <property type="entry name" value="PHB_depoly_PhaZ"/>
    <property type="match status" value="1"/>
</dbReference>
<dbReference type="KEGG" id="ccam:M5D45_19680"/>
<dbReference type="InterPro" id="IPR051321">
    <property type="entry name" value="PHA/PHB_synthase"/>
</dbReference>
<dbReference type="Pfam" id="PF06850">
    <property type="entry name" value="PHB_depo_C"/>
    <property type="match status" value="1"/>
</dbReference>
<dbReference type="InterPro" id="IPR029058">
    <property type="entry name" value="AB_hydrolase_fold"/>
</dbReference>
<dbReference type="RefSeq" id="WP_244844631.1">
    <property type="nucleotide sequence ID" value="NZ_CAJPVH010000009.1"/>
</dbReference>
<proteinExistence type="predicted"/>
<dbReference type="Gene3D" id="3.40.50.1820">
    <property type="entry name" value="alpha/beta hydrolase"/>
    <property type="match status" value="1"/>
</dbReference>